<dbReference type="PROSITE" id="PS50181">
    <property type="entry name" value="FBOX"/>
    <property type="match status" value="1"/>
</dbReference>
<comment type="caution">
    <text evidence="6">The sequence shown here is derived from an EMBL/GenBank/DDBJ whole genome shotgun (WGS) entry which is preliminary data.</text>
</comment>
<dbReference type="Gene3D" id="2.130.10.10">
    <property type="entry name" value="YVTN repeat-like/Quinoprotein amine dehydrogenase"/>
    <property type="match status" value="1"/>
</dbReference>
<organism evidence="6 7">
    <name type="scientific">Meripilus lineatus</name>
    <dbReference type="NCBI Taxonomy" id="2056292"/>
    <lineage>
        <taxon>Eukaryota</taxon>
        <taxon>Fungi</taxon>
        <taxon>Dikarya</taxon>
        <taxon>Basidiomycota</taxon>
        <taxon>Agaricomycotina</taxon>
        <taxon>Agaricomycetes</taxon>
        <taxon>Polyporales</taxon>
        <taxon>Meripilaceae</taxon>
        <taxon>Meripilus</taxon>
    </lineage>
</organism>
<dbReference type="SUPFAM" id="SSF81383">
    <property type="entry name" value="F-box domain"/>
    <property type="match status" value="1"/>
</dbReference>
<keyword evidence="7" id="KW-1185">Reference proteome</keyword>
<dbReference type="InterPro" id="IPR001680">
    <property type="entry name" value="WD40_rpt"/>
</dbReference>
<dbReference type="PANTHER" id="PTHR44436">
    <property type="entry name" value="F-BOX/WD REPEAT-CONTAINING PROTEIN 2"/>
    <property type="match status" value="1"/>
</dbReference>
<evidence type="ECO:0000313" key="7">
    <source>
        <dbReference type="Proteomes" id="UP001212997"/>
    </source>
</evidence>
<dbReference type="InterPro" id="IPR036322">
    <property type="entry name" value="WD40_repeat_dom_sf"/>
</dbReference>
<feature type="compositionally biased region" description="Acidic residues" evidence="4">
    <location>
        <begin position="141"/>
        <end position="154"/>
    </location>
</feature>
<evidence type="ECO:0000313" key="6">
    <source>
        <dbReference type="EMBL" id="KAJ3474794.1"/>
    </source>
</evidence>
<gene>
    <name evidence="6" type="ORF">NLI96_g12253</name>
</gene>
<reference evidence="6" key="1">
    <citation type="submission" date="2022-07" db="EMBL/GenBank/DDBJ databases">
        <title>Genome Sequence of Physisporinus lineatus.</title>
        <authorList>
            <person name="Buettner E."/>
        </authorList>
    </citation>
    <scope>NUCLEOTIDE SEQUENCE</scope>
    <source>
        <strain evidence="6">VT162</strain>
    </source>
</reference>
<feature type="region of interest" description="Disordered" evidence="4">
    <location>
        <begin position="127"/>
        <end position="154"/>
    </location>
</feature>
<proteinExistence type="predicted"/>
<dbReference type="EMBL" id="JANAWD010000980">
    <property type="protein sequence ID" value="KAJ3474794.1"/>
    <property type="molecule type" value="Genomic_DNA"/>
</dbReference>
<accession>A0AAD5USP4</accession>
<dbReference type="AlphaFoldDB" id="A0AAD5USP4"/>
<evidence type="ECO:0000259" key="5">
    <source>
        <dbReference type="PROSITE" id="PS50181"/>
    </source>
</evidence>
<dbReference type="InterPro" id="IPR001810">
    <property type="entry name" value="F-box_dom"/>
</dbReference>
<sequence length="328" mass="36777">MITLADEGFTDFEVASLRRTTARTSRQDNLLLGLSSVREKEELVYALLKSLPRSSLATIQRNIVPLLQLDVVGLLPDEVALLVYSFLPWQSLLTCSLVSKRWNILANDQGLWRSLCAERKWVWRTPPRTNIPAPPSSDPVPDSDDEGMGDDEESDVVEHMLAEDSSFSSMLVEYTTRSSPNATPTIYPKSSRSRARHSAISTLSLSGSSSVSLHKADHKLLFQTHIRLDSRFRSASYNLSCLQTRGAVNGHANAIYCLQLYTYPDTGKQVLFTGSKDHTVREWDLATSCRSFVDRSRGGLPSHMDARPNYSLTFSNGDYWIRHPLPIE</sequence>
<dbReference type="SUPFAM" id="SSF50978">
    <property type="entry name" value="WD40 repeat-like"/>
    <property type="match status" value="1"/>
</dbReference>
<name>A0AAD5USP4_9APHY</name>
<evidence type="ECO:0000256" key="3">
    <source>
        <dbReference type="PROSITE-ProRule" id="PRU00221"/>
    </source>
</evidence>
<keyword evidence="1 3" id="KW-0853">WD repeat</keyword>
<dbReference type="PANTHER" id="PTHR44436:SF1">
    <property type="entry name" value="F-BOX_WD REPEAT-CONTAINING PROTEIN 2"/>
    <property type="match status" value="1"/>
</dbReference>
<dbReference type="InterPro" id="IPR042627">
    <property type="entry name" value="FBXW2"/>
</dbReference>
<protein>
    <recommendedName>
        <fullName evidence="5">F-box domain-containing protein</fullName>
    </recommendedName>
</protein>
<feature type="domain" description="F-box" evidence="5">
    <location>
        <begin position="69"/>
        <end position="115"/>
    </location>
</feature>
<dbReference type="SMART" id="SM00256">
    <property type="entry name" value="FBOX"/>
    <property type="match status" value="1"/>
</dbReference>
<keyword evidence="2" id="KW-0677">Repeat</keyword>
<dbReference type="PROSITE" id="PS50082">
    <property type="entry name" value="WD_REPEATS_2"/>
    <property type="match status" value="1"/>
</dbReference>
<dbReference type="Gene3D" id="1.20.1280.50">
    <property type="match status" value="1"/>
</dbReference>
<evidence type="ECO:0000256" key="4">
    <source>
        <dbReference type="SAM" id="MobiDB-lite"/>
    </source>
</evidence>
<evidence type="ECO:0000256" key="1">
    <source>
        <dbReference type="ARBA" id="ARBA00022574"/>
    </source>
</evidence>
<dbReference type="Proteomes" id="UP001212997">
    <property type="component" value="Unassembled WGS sequence"/>
</dbReference>
<dbReference type="InterPro" id="IPR036047">
    <property type="entry name" value="F-box-like_dom_sf"/>
</dbReference>
<dbReference type="Pfam" id="PF12937">
    <property type="entry name" value="F-box-like"/>
    <property type="match status" value="1"/>
</dbReference>
<evidence type="ECO:0000256" key="2">
    <source>
        <dbReference type="ARBA" id="ARBA00022737"/>
    </source>
</evidence>
<dbReference type="InterPro" id="IPR015943">
    <property type="entry name" value="WD40/YVTN_repeat-like_dom_sf"/>
</dbReference>
<feature type="repeat" description="WD" evidence="3">
    <location>
        <begin position="248"/>
        <end position="287"/>
    </location>
</feature>